<evidence type="ECO:0000256" key="4">
    <source>
        <dbReference type="ARBA" id="ARBA00022857"/>
    </source>
</evidence>
<dbReference type="PANTHER" id="PTHR43616:SF5">
    <property type="entry name" value="GLYCEROL DEHYDROGENASE 1"/>
    <property type="match status" value="1"/>
</dbReference>
<feature type="binding site" evidence="10">
    <location>
        <position position="171"/>
    </location>
    <ligand>
        <name>glycerol</name>
        <dbReference type="ChEBI" id="CHEBI:17754"/>
    </ligand>
</feature>
<protein>
    <submittedName>
        <fullName evidence="13">Glycerol-1-phosphate dehydrogenase [NAD(P)+]</fullName>
        <ecNumber evidence="13">1.1.1.261</ecNumber>
    </submittedName>
</protein>
<evidence type="ECO:0000256" key="9">
    <source>
        <dbReference type="ARBA" id="ARBA00023264"/>
    </source>
</evidence>
<evidence type="ECO:0000313" key="14">
    <source>
        <dbReference type="Proteomes" id="UP000317835"/>
    </source>
</evidence>
<reference evidence="13 14" key="1">
    <citation type="submission" date="2019-02" db="EMBL/GenBank/DDBJ databases">
        <title>Deep-cultivation of Planctomycetes and their phenomic and genomic characterization uncovers novel biology.</title>
        <authorList>
            <person name="Wiegand S."/>
            <person name="Jogler M."/>
            <person name="Boedeker C."/>
            <person name="Pinto D."/>
            <person name="Vollmers J."/>
            <person name="Rivas-Marin E."/>
            <person name="Kohn T."/>
            <person name="Peeters S.H."/>
            <person name="Heuer A."/>
            <person name="Rast P."/>
            <person name="Oberbeckmann S."/>
            <person name="Bunk B."/>
            <person name="Jeske O."/>
            <person name="Meyerdierks A."/>
            <person name="Storesund J.E."/>
            <person name="Kallscheuer N."/>
            <person name="Luecker S."/>
            <person name="Lage O.M."/>
            <person name="Pohl T."/>
            <person name="Merkel B.J."/>
            <person name="Hornburger P."/>
            <person name="Mueller R.-W."/>
            <person name="Bruemmer F."/>
            <person name="Labrenz M."/>
            <person name="Spormann A.M."/>
            <person name="Op den Camp H."/>
            <person name="Overmann J."/>
            <person name="Amann R."/>
            <person name="Jetten M.S.M."/>
            <person name="Mascher T."/>
            <person name="Medema M.H."/>
            <person name="Devos D.P."/>
            <person name="Kaster A.-K."/>
            <person name="Ovreas L."/>
            <person name="Rohde M."/>
            <person name="Galperin M.Y."/>
            <person name="Jogler C."/>
        </authorList>
    </citation>
    <scope>NUCLEOTIDE SEQUENCE [LARGE SCALE GENOMIC DNA]</scope>
    <source>
        <strain evidence="13 14">ElP</strain>
    </source>
</reference>
<dbReference type="Proteomes" id="UP000317835">
    <property type="component" value="Chromosome"/>
</dbReference>
<keyword evidence="10" id="KW-0862">Zinc</keyword>
<dbReference type="OrthoDB" id="9763580at2"/>
<evidence type="ECO:0000256" key="8">
    <source>
        <dbReference type="ARBA" id="ARBA00023209"/>
    </source>
</evidence>
<evidence type="ECO:0000256" key="6">
    <source>
        <dbReference type="ARBA" id="ARBA00023027"/>
    </source>
</evidence>
<dbReference type="InterPro" id="IPR032837">
    <property type="entry name" value="G1PDH"/>
</dbReference>
<evidence type="ECO:0000256" key="5">
    <source>
        <dbReference type="ARBA" id="ARBA00023002"/>
    </source>
</evidence>
<evidence type="ECO:0000256" key="11">
    <source>
        <dbReference type="PIRSR" id="PIRSR000112-2"/>
    </source>
</evidence>
<organism evidence="13 14">
    <name type="scientific">Tautonia plasticadhaerens</name>
    <dbReference type="NCBI Taxonomy" id="2527974"/>
    <lineage>
        <taxon>Bacteria</taxon>
        <taxon>Pseudomonadati</taxon>
        <taxon>Planctomycetota</taxon>
        <taxon>Planctomycetia</taxon>
        <taxon>Isosphaerales</taxon>
        <taxon>Isosphaeraceae</taxon>
        <taxon>Tautonia</taxon>
    </lineage>
</organism>
<evidence type="ECO:0000256" key="2">
    <source>
        <dbReference type="ARBA" id="ARBA00022516"/>
    </source>
</evidence>
<keyword evidence="6 12" id="KW-0520">NAD</keyword>
<keyword evidence="5 13" id="KW-0560">Oxidoreductase</keyword>
<dbReference type="Gene3D" id="3.40.50.1970">
    <property type="match status" value="1"/>
</dbReference>
<feature type="binding site" evidence="11">
    <location>
        <position position="124"/>
    </location>
    <ligand>
        <name>glycerol</name>
        <dbReference type="ChEBI" id="CHEBI:17754"/>
    </ligand>
</feature>
<evidence type="ECO:0000256" key="7">
    <source>
        <dbReference type="ARBA" id="ARBA00023098"/>
    </source>
</evidence>
<dbReference type="GO" id="GO:0046872">
    <property type="term" value="F:metal ion binding"/>
    <property type="evidence" value="ECO:0007669"/>
    <property type="project" value="UniProtKB-KW"/>
</dbReference>
<dbReference type="PANTHER" id="PTHR43616">
    <property type="entry name" value="GLYCEROL DEHYDROGENASE"/>
    <property type="match status" value="1"/>
</dbReference>
<keyword evidence="1" id="KW-0963">Cytoplasm</keyword>
<feature type="binding site" evidence="10">
    <location>
        <position position="247"/>
    </location>
    <ligand>
        <name>glycerol</name>
        <dbReference type="ChEBI" id="CHEBI:17754"/>
    </ligand>
</feature>
<keyword evidence="2" id="KW-0444">Lipid biosynthesis</keyword>
<keyword evidence="4" id="KW-0521">NADP</keyword>
<evidence type="ECO:0000256" key="3">
    <source>
        <dbReference type="ARBA" id="ARBA00022723"/>
    </source>
</evidence>
<keyword evidence="7" id="KW-0443">Lipid metabolism</keyword>
<dbReference type="InterPro" id="IPR016205">
    <property type="entry name" value="Glycerol_DH"/>
</dbReference>
<dbReference type="CDD" id="cd08174">
    <property type="entry name" value="G1PDH-like"/>
    <property type="match status" value="1"/>
</dbReference>
<feature type="binding site" evidence="12">
    <location>
        <begin position="119"/>
        <end position="122"/>
    </location>
    <ligand>
        <name>NAD(+)</name>
        <dbReference type="ChEBI" id="CHEBI:57540"/>
    </ligand>
</feature>
<evidence type="ECO:0000256" key="12">
    <source>
        <dbReference type="PIRSR" id="PIRSR000112-3"/>
    </source>
</evidence>
<name>A0A518HCT2_9BACT</name>
<gene>
    <name evidence="13" type="primary">egsA</name>
    <name evidence="13" type="ORF">ElP_66240</name>
</gene>
<comment type="cofactor">
    <cofactor evidence="10">
        <name>Zn(2+)</name>
        <dbReference type="ChEBI" id="CHEBI:29105"/>
    </cofactor>
    <text evidence="10">Binds 1 zinc ion per subunit.</text>
</comment>
<feature type="binding site" evidence="10">
    <location>
        <position position="263"/>
    </location>
    <ligand>
        <name>glycerol</name>
        <dbReference type="ChEBI" id="CHEBI:17754"/>
    </ligand>
</feature>
<dbReference type="KEGG" id="tpla:ElP_66240"/>
<dbReference type="SUPFAM" id="SSF56796">
    <property type="entry name" value="Dehydroquinate synthase-like"/>
    <property type="match status" value="1"/>
</dbReference>
<feature type="binding site" evidence="12">
    <location>
        <begin position="97"/>
        <end position="101"/>
    </location>
    <ligand>
        <name>NAD(+)</name>
        <dbReference type="ChEBI" id="CHEBI:57540"/>
    </ligand>
</feature>
<dbReference type="EMBL" id="CP036426">
    <property type="protein sequence ID" value="QDV38669.1"/>
    <property type="molecule type" value="Genomic_DNA"/>
</dbReference>
<feature type="binding site" evidence="12">
    <location>
        <position position="128"/>
    </location>
    <ligand>
        <name>NAD(+)</name>
        <dbReference type="ChEBI" id="CHEBI:57540"/>
    </ligand>
</feature>
<evidence type="ECO:0000256" key="10">
    <source>
        <dbReference type="PIRSR" id="PIRSR000112-1"/>
    </source>
</evidence>
<accession>A0A518HCT2</accession>
<evidence type="ECO:0000256" key="1">
    <source>
        <dbReference type="ARBA" id="ARBA00022490"/>
    </source>
</evidence>
<dbReference type="GO" id="GO:0050492">
    <property type="term" value="F:glycerol-1-phosphate dehydrogenase [NAD(P)+] activity"/>
    <property type="evidence" value="ECO:0007669"/>
    <property type="project" value="UniProtKB-EC"/>
</dbReference>
<dbReference type="GO" id="GO:0008654">
    <property type="term" value="P:phospholipid biosynthetic process"/>
    <property type="evidence" value="ECO:0007669"/>
    <property type="project" value="UniProtKB-KW"/>
</dbReference>
<sequence>MTGWRAEVGIPSFVRIKPGAIDRLGIYAARHSHRRVALVVSEGLPGGIVDRAEAGLGGEGAERVDRIEAGEASFEAASAIFSALPTDCQAVIGLGGGKALDLAKYAAFLAGRPMYAVPTSLSNDGFCSPQSSLTLGGARRSLPAHLPFAVVVDTAVCLGAPRLLWWSGVGDLSAKVTAVRDWKLSYHATGEPVDDFAALLSDATVSQFFGGPSHDEEGMRLLATALLLNGIAMAVCGSSRPASGAEHLISHALDAIARRPRLHGLQVGVATYLVSRLQGGGGTARIAEAFDRTGFWEGVRADPFPKAEWLEAVRRAPAINPGRYTVLSTRDCVPEVAAMIEGDGLLRGCFEG</sequence>
<evidence type="ECO:0000313" key="13">
    <source>
        <dbReference type="EMBL" id="QDV38669.1"/>
    </source>
</evidence>
<keyword evidence="14" id="KW-1185">Reference proteome</keyword>
<dbReference type="AlphaFoldDB" id="A0A518HCT2"/>
<dbReference type="RefSeq" id="WP_145277348.1">
    <property type="nucleotide sequence ID" value="NZ_CP036426.1"/>
</dbReference>
<keyword evidence="9" id="KW-1208">Phospholipid metabolism</keyword>
<keyword evidence="3 10" id="KW-0479">Metal-binding</keyword>
<dbReference type="Gene3D" id="1.20.1090.10">
    <property type="entry name" value="Dehydroquinate synthase-like - alpha domain"/>
    <property type="match status" value="1"/>
</dbReference>
<dbReference type="EC" id="1.1.1.261" evidence="13"/>
<keyword evidence="8" id="KW-0594">Phospholipid biosynthesis</keyword>
<proteinExistence type="predicted"/>
<dbReference type="PIRSF" id="PIRSF000112">
    <property type="entry name" value="Glycerol_dehydrogenase"/>
    <property type="match status" value="1"/>
</dbReference>
<dbReference type="Pfam" id="PF13685">
    <property type="entry name" value="Fe-ADH_2"/>
    <property type="match status" value="1"/>
</dbReference>